<feature type="active site" description="Proton acceptor" evidence="19">
    <location>
        <position position="231"/>
    </location>
</feature>
<dbReference type="SMART" id="SM00090">
    <property type="entry name" value="RIO"/>
    <property type="match status" value="1"/>
</dbReference>
<evidence type="ECO:0000256" key="11">
    <source>
        <dbReference type="ARBA" id="ARBA00022741"/>
    </source>
</evidence>
<comment type="cofactor">
    <cofactor evidence="1 21">
        <name>Mg(2+)</name>
        <dbReference type="ChEBI" id="CHEBI:18420"/>
    </cofactor>
</comment>
<evidence type="ECO:0000256" key="12">
    <source>
        <dbReference type="ARBA" id="ARBA00022777"/>
    </source>
</evidence>
<dbReference type="InterPro" id="IPR011009">
    <property type="entry name" value="Kinase-like_dom_sf"/>
</dbReference>
<feature type="binding site" evidence="21">
    <location>
        <position position="248"/>
    </location>
    <ligand>
        <name>Mg(2+)</name>
        <dbReference type="ChEBI" id="CHEBI:18420"/>
    </ligand>
</feature>
<keyword evidence="8" id="KW-0723">Serine/threonine-protein kinase</keyword>
<evidence type="ECO:0000256" key="22">
    <source>
        <dbReference type="SAM" id="MobiDB-lite"/>
    </source>
</evidence>
<evidence type="ECO:0000256" key="15">
    <source>
        <dbReference type="ARBA" id="ARBA00022842"/>
    </source>
</evidence>
<feature type="compositionally biased region" description="Basic residues" evidence="22">
    <location>
        <begin position="443"/>
        <end position="461"/>
    </location>
</feature>
<dbReference type="Pfam" id="PF01163">
    <property type="entry name" value="RIO1"/>
    <property type="match status" value="1"/>
</dbReference>
<dbReference type="GO" id="GO:0016787">
    <property type="term" value="F:hydrolase activity"/>
    <property type="evidence" value="ECO:0007669"/>
    <property type="project" value="UniProtKB-KW"/>
</dbReference>
<evidence type="ECO:0000256" key="3">
    <source>
        <dbReference type="ARBA" id="ARBA00009196"/>
    </source>
</evidence>
<keyword evidence="10" id="KW-0479">Metal-binding</keyword>
<accession>A0ABD2QE70</accession>
<evidence type="ECO:0000256" key="1">
    <source>
        <dbReference type="ARBA" id="ARBA00001946"/>
    </source>
</evidence>
<name>A0ABD2QE70_9PLAT</name>
<evidence type="ECO:0000256" key="16">
    <source>
        <dbReference type="ARBA" id="ARBA00047899"/>
    </source>
</evidence>
<evidence type="ECO:0000256" key="7">
    <source>
        <dbReference type="ARBA" id="ARBA00022517"/>
    </source>
</evidence>
<keyword evidence="25" id="KW-1185">Reference proteome</keyword>
<keyword evidence="9" id="KW-0808">Transferase</keyword>
<dbReference type="PROSITE" id="PS01245">
    <property type="entry name" value="RIO1"/>
    <property type="match status" value="1"/>
</dbReference>
<gene>
    <name evidence="24" type="primary">RIOK1</name>
    <name evidence="24" type="ORF">Ciccas_003558</name>
</gene>
<evidence type="ECO:0000256" key="10">
    <source>
        <dbReference type="ARBA" id="ARBA00022723"/>
    </source>
</evidence>
<dbReference type="InterPro" id="IPR051272">
    <property type="entry name" value="RIO-type_Ser/Thr_kinase"/>
</dbReference>
<dbReference type="FunFam" id="3.30.200.20:FF:000148">
    <property type="entry name" value="Serine/threonine-protein kinase RIO1"/>
    <property type="match status" value="1"/>
</dbReference>
<evidence type="ECO:0000256" key="2">
    <source>
        <dbReference type="ARBA" id="ARBA00004496"/>
    </source>
</evidence>
<dbReference type="SUPFAM" id="SSF56112">
    <property type="entry name" value="Protein kinase-like (PK-like)"/>
    <property type="match status" value="1"/>
</dbReference>
<keyword evidence="6" id="KW-0963">Cytoplasm</keyword>
<dbReference type="PANTHER" id="PTHR45723">
    <property type="entry name" value="SERINE/THREONINE-PROTEIN KINASE RIO1"/>
    <property type="match status" value="1"/>
</dbReference>
<evidence type="ECO:0000256" key="6">
    <source>
        <dbReference type="ARBA" id="ARBA00022490"/>
    </source>
</evidence>
<feature type="region of interest" description="Disordered" evidence="22">
    <location>
        <begin position="387"/>
        <end position="461"/>
    </location>
</feature>
<feature type="binding site" evidence="21">
    <location>
        <position position="236"/>
    </location>
    <ligand>
        <name>Mg(2+)</name>
        <dbReference type="ChEBI" id="CHEBI:18420"/>
    </ligand>
</feature>
<keyword evidence="7" id="KW-0690">Ribosome biogenesis</keyword>
<dbReference type="InterPro" id="IPR000687">
    <property type="entry name" value="RIO_kinase"/>
</dbReference>
<evidence type="ECO:0000259" key="23">
    <source>
        <dbReference type="SMART" id="SM00090"/>
    </source>
</evidence>
<dbReference type="GO" id="GO:0005737">
    <property type="term" value="C:cytoplasm"/>
    <property type="evidence" value="ECO:0007669"/>
    <property type="project" value="UniProtKB-SubCell"/>
</dbReference>
<dbReference type="GO" id="GO:0004674">
    <property type="term" value="F:protein serine/threonine kinase activity"/>
    <property type="evidence" value="ECO:0007669"/>
    <property type="project" value="UniProtKB-KW"/>
</dbReference>
<evidence type="ECO:0000313" key="25">
    <source>
        <dbReference type="Proteomes" id="UP001626550"/>
    </source>
</evidence>
<protein>
    <recommendedName>
        <fullName evidence="5">Serine/threonine-protein kinase RIO1</fullName>
        <ecNumber evidence="4">2.7.11.1</ecNumber>
    </recommendedName>
    <alternativeName>
        <fullName evidence="18">Serine/threonine-protein kinase rio1</fullName>
    </alternativeName>
</protein>
<dbReference type="Gene3D" id="1.10.510.10">
    <property type="entry name" value="Transferase(Phosphotransferase) domain 1"/>
    <property type="match status" value="1"/>
</dbReference>
<comment type="catalytic activity">
    <reaction evidence="17">
        <text>L-seryl-[protein] + ATP = O-phospho-L-seryl-[protein] + ADP + H(+)</text>
        <dbReference type="Rhea" id="RHEA:17989"/>
        <dbReference type="Rhea" id="RHEA-COMP:9863"/>
        <dbReference type="Rhea" id="RHEA-COMP:11604"/>
        <dbReference type="ChEBI" id="CHEBI:15378"/>
        <dbReference type="ChEBI" id="CHEBI:29999"/>
        <dbReference type="ChEBI" id="CHEBI:30616"/>
        <dbReference type="ChEBI" id="CHEBI:83421"/>
        <dbReference type="ChEBI" id="CHEBI:456216"/>
        <dbReference type="EC" id="2.7.11.1"/>
    </reaction>
</comment>
<dbReference type="InterPro" id="IPR018935">
    <property type="entry name" value="RIO_kinase_CS"/>
</dbReference>
<dbReference type="Proteomes" id="UP001626550">
    <property type="component" value="Unassembled WGS sequence"/>
</dbReference>
<evidence type="ECO:0000256" key="13">
    <source>
        <dbReference type="ARBA" id="ARBA00022801"/>
    </source>
</evidence>
<evidence type="ECO:0000256" key="19">
    <source>
        <dbReference type="PIRSR" id="PIRSR038147-1"/>
    </source>
</evidence>
<evidence type="ECO:0000256" key="18">
    <source>
        <dbReference type="ARBA" id="ARBA00068838"/>
    </source>
</evidence>
<dbReference type="GO" id="GO:0046872">
    <property type="term" value="F:metal ion binding"/>
    <property type="evidence" value="ECO:0007669"/>
    <property type="project" value="UniProtKB-KW"/>
</dbReference>
<comment type="similarity">
    <text evidence="3">Belongs to the protein kinase superfamily. RIO-type Ser/Thr kinase family.</text>
</comment>
<keyword evidence="14 20" id="KW-0067">ATP-binding</keyword>
<evidence type="ECO:0000313" key="24">
    <source>
        <dbReference type="EMBL" id="KAL3317780.1"/>
    </source>
</evidence>
<dbReference type="PIRSF" id="PIRSF038147">
    <property type="entry name" value="Ser/Thr_PK_RIO1"/>
    <property type="match status" value="1"/>
</dbReference>
<dbReference type="GO" id="GO:0042254">
    <property type="term" value="P:ribosome biogenesis"/>
    <property type="evidence" value="ECO:0007669"/>
    <property type="project" value="UniProtKB-KW"/>
</dbReference>
<dbReference type="Gene3D" id="3.30.200.20">
    <property type="entry name" value="Phosphorylase Kinase, domain 1"/>
    <property type="match status" value="1"/>
</dbReference>
<evidence type="ECO:0000256" key="4">
    <source>
        <dbReference type="ARBA" id="ARBA00012513"/>
    </source>
</evidence>
<evidence type="ECO:0000256" key="17">
    <source>
        <dbReference type="ARBA" id="ARBA00048679"/>
    </source>
</evidence>
<feature type="binding site" evidence="20">
    <location>
        <position position="108"/>
    </location>
    <ligand>
        <name>ATP</name>
        <dbReference type="ChEBI" id="CHEBI:30616"/>
    </ligand>
</feature>
<keyword evidence="12 24" id="KW-0418">Kinase</keyword>
<dbReference type="EC" id="2.7.11.1" evidence="4"/>
<feature type="compositionally biased region" description="Polar residues" evidence="22">
    <location>
        <begin position="404"/>
        <end position="417"/>
    </location>
</feature>
<keyword evidence="11 20" id="KW-0547">Nucleotide-binding</keyword>
<keyword evidence="13" id="KW-0378">Hydrolase</keyword>
<dbReference type="InterPro" id="IPR017407">
    <property type="entry name" value="Ser/Thr_kinase_Rio1"/>
</dbReference>
<dbReference type="GO" id="GO:0005524">
    <property type="term" value="F:ATP binding"/>
    <property type="evidence" value="ECO:0007669"/>
    <property type="project" value="UniProtKB-KW"/>
</dbReference>
<dbReference type="CDD" id="cd05147">
    <property type="entry name" value="RIO1_euk"/>
    <property type="match status" value="1"/>
</dbReference>
<comment type="subcellular location">
    <subcellularLocation>
        <location evidence="2">Cytoplasm</location>
    </subcellularLocation>
</comment>
<feature type="active site" description="4-aspartylphosphate intermediate" evidence="19">
    <location>
        <position position="248"/>
    </location>
</feature>
<reference evidence="24 25" key="1">
    <citation type="submission" date="2024-11" db="EMBL/GenBank/DDBJ databases">
        <title>Adaptive evolution of stress response genes in parasites aligns with host niche diversity.</title>
        <authorList>
            <person name="Hahn C."/>
            <person name="Resl P."/>
        </authorList>
    </citation>
    <scope>NUCLEOTIDE SEQUENCE [LARGE SCALE GENOMIC DNA]</scope>
    <source>
        <strain evidence="24">EGGRZ-B1_66</strain>
        <tissue evidence="24">Body</tissue>
    </source>
</reference>
<evidence type="ECO:0000256" key="21">
    <source>
        <dbReference type="PIRSR" id="PIRSR038147-3"/>
    </source>
</evidence>
<dbReference type="EMBL" id="JBJKFK010000331">
    <property type="protein sequence ID" value="KAL3317780.1"/>
    <property type="molecule type" value="Genomic_DNA"/>
</dbReference>
<feature type="compositionally biased region" description="Basic and acidic residues" evidence="22">
    <location>
        <begin position="422"/>
        <end position="442"/>
    </location>
</feature>
<feature type="binding site" evidence="20">
    <location>
        <position position="179"/>
    </location>
    <ligand>
        <name>ATP</name>
        <dbReference type="ChEBI" id="CHEBI:30616"/>
    </ligand>
</feature>
<feature type="domain" description="RIO kinase" evidence="23">
    <location>
        <begin position="51"/>
        <end position="294"/>
    </location>
</feature>
<organism evidence="24 25">
    <name type="scientific">Cichlidogyrus casuarinus</name>
    <dbReference type="NCBI Taxonomy" id="1844966"/>
    <lineage>
        <taxon>Eukaryota</taxon>
        <taxon>Metazoa</taxon>
        <taxon>Spiralia</taxon>
        <taxon>Lophotrochozoa</taxon>
        <taxon>Platyhelminthes</taxon>
        <taxon>Monogenea</taxon>
        <taxon>Monopisthocotylea</taxon>
        <taxon>Dactylogyridea</taxon>
        <taxon>Ancyrocephalidae</taxon>
        <taxon>Cichlidogyrus</taxon>
    </lineage>
</organism>
<comment type="catalytic activity">
    <reaction evidence="16">
        <text>L-threonyl-[protein] + ATP = O-phospho-L-threonyl-[protein] + ADP + H(+)</text>
        <dbReference type="Rhea" id="RHEA:46608"/>
        <dbReference type="Rhea" id="RHEA-COMP:11060"/>
        <dbReference type="Rhea" id="RHEA-COMP:11605"/>
        <dbReference type="ChEBI" id="CHEBI:15378"/>
        <dbReference type="ChEBI" id="CHEBI:30013"/>
        <dbReference type="ChEBI" id="CHEBI:30616"/>
        <dbReference type="ChEBI" id="CHEBI:61977"/>
        <dbReference type="ChEBI" id="CHEBI:456216"/>
        <dbReference type="EC" id="2.7.11.1"/>
    </reaction>
</comment>
<comment type="caution">
    <text evidence="24">The sequence shown here is derived from an EMBL/GenBank/DDBJ whole genome shotgun (WGS) entry which is preliminary data.</text>
</comment>
<evidence type="ECO:0000256" key="14">
    <source>
        <dbReference type="ARBA" id="ARBA00022840"/>
    </source>
</evidence>
<evidence type="ECO:0000256" key="5">
    <source>
        <dbReference type="ARBA" id="ARBA00016038"/>
    </source>
</evidence>
<dbReference type="InterPro" id="IPR018934">
    <property type="entry name" value="RIO_dom"/>
</dbReference>
<evidence type="ECO:0000256" key="9">
    <source>
        <dbReference type="ARBA" id="ARBA00022679"/>
    </source>
</evidence>
<dbReference type="AlphaFoldDB" id="A0ABD2QE70"/>
<proteinExistence type="inferred from homology"/>
<sequence length="461" mass="52439">MDISSDYDDYLEEFDDLELADGPIADSNREMFMKFSQKVDFTTKNGYRIKDKSNRATTDHALDARSKTIIFRMMSQEIFDEINGCISTGKEANVYHAISKSAGNLALKVYMTSIMPFKSRDKYVAGDFRMRKHYNTSSSFKFVSKWAEKEYRNLKRITQTGLIKCPEPLKLKGVVLLMSFVGKDAVPAPKLKDAASFCCEPEDSPNWPALYCETLLYMRVLYQKCRLVHGDLSEYNMLYLDGHVWIIDVSQAVEHEAPKALEYLRTDCHNVNSFFRKMGVCTLTLRELFEWIVDPSLYEPGTPDCDRHLEKLLFIATARGHNATIEEEDTAFRLVNIPRNLSSVTNFVRDLVHLQRGKLEEKDIYYAAVAGMRSDLKGVKDQPKLITSSNSSICSSDEDDSGSLQESPTTHNKNQPISGPRPKNETLAEKKERKKSIRDAKAAKRLTKIPKAVKKSAVKAK</sequence>
<keyword evidence="15" id="KW-0460">Magnesium</keyword>
<evidence type="ECO:0000256" key="20">
    <source>
        <dbReference type="PIRSR" id="PIRSR038147-2"/>
    </source>
</evidence>
<evidence type="ECO:0000256" key="8">
    <source>
        <dbReference type="ARBA" id="ARBA00022527"/>
    </source>
</evidence>